<feature type="binding site" evidence="17">
    <location>
        <position position="447"/>
    </location>
    <ligand>
        <name>(6S)-NADPHX</name>
        <dbReference type="ChEBI" id="CHEBI:64076"/>
    </ligand>
</feature>
<dbReference type="EC" id="5.1.99.6" evidence="19"/>
<dbReference type="PROSITE" id="PS51383">
    <property type="entry name" value="YJEF_C_3"/>
    <property type="match status" value="1"/>
</dbReference>
<dbReference type="RefSeq" id="WP_379885727.1">
    <property type="nucleotide sequence ID" value="NZ_JBHSDI010000007.1"/>
</dbReference>
<comment type="similarity">
    <text evidence="3 19">In the N-terminal section; belongs to the NnrE/AIBP family.</text>
</comment>
<evidence type="ECO:0000256" key="17">
    <source>
        <dbReference type="HAMAP-Rule" id="MF_01965"/>
    </source>
</evidence>
<dbReference type="Proteomes" id="UP001595798">
    <property type="component" value="Unassembled WGS sequence"/>
</dbReference>
<evidence type="ECO:0000256" key="2">
    <source>
        <dbReference type="ARBA" id="ARBA00000909"/>
    </source>
</evidence>
<comment type="caution">
    <text evidence="22">The sequence shown here is derived from an EMBL/GenBank/DDBJ whole genome shotgun (WGS) entry which is preliminary data.</text>
</comment>
<dbReference type="InterPro" id="IPR004443">
    <property type="entry name" value="YjeF_N_dom"/>
</dbReference>
<name>A0ABV8QEV7_9GAMM</name>
<evidence type="ECO:0000256" key="10">
    <source>
        <dbReference type="ARBA" id="ARBA00023027"/>
    </source>
</evidence>
<evidence type="ECO:0000256" key="8">
    <source>
        <dbReference type="ARBA" id="ARBA00022857"/>
    </source>
</evidence>
<gene>
    <name evidence="17" type="primary">nnrD</name>
    <name evidence="18" type="synonym">nnrE</name>
    <name evidence="22" type="ORF">ACFOZ5_04495</name>
</gene>
<comment type="similarity">
    <text evidence="17">Belongs to the NnrD/CARKD family.</text>
</comment>
<dbReference type="PROSITE" id="PS51385">
    <property type="entry name" value="YJEF_N"/>
    <property type="match status" value="1"/>
</dbReference>
<dbReference type="InterPro" id="IPR000631">
    <property type="entry name" value="CARKD"/>
</dbReference>
<accession>A0ABV8QEV7</accession>
<feature type="binding site" evidence="18">
    <location>
        <position position="169"/>
    </location>
    <ligand>
        <name>(6S)-NADPHX</name>
        <dbReference type="ChEBI" id="CHEBI:64076"/>
    </ligand>
</feature>
<dbReference type="PANTHER" id="PTHR12592:SF0">
    <property type="entry name" value="ATP-DEPENDENT (S)-NAD(P)H-HYDRATE DEHYDRATASE"/>
    <property type="match status" value="1"/>
</dbReference>
<feature type="binding site" evidence="18">
    <location>
        <position position="136"/>
    </location>
    <ligand>
        <name>K(+)</name>
        <dbReference type="ChEBI" id="CHEBI:29103"/>
    </ligand>
</feature>
<dbReference type="NCBIfam" id="TIGR00197">
    <property type="entry name" value="yjeF_nterm"/>
    <property type="match status" value="1"/>
</dbReference>
<feature type="binding site" evidence="17">
    <location>
        <begin position="417"/>
        <end position="421"/>
    </location>
    <ligand>
        <name>AMP</name>
        <dbReference type="ChEBI" id="CHEBI:456215"/>
    </ligand>
</feature>
<comment type="caution">
    <text evidence="18">Lacks conserved residue(s) required for the propagation of feature annotation.</text>
</comment>
<evidence type="ECO:0000256" key="11">
    <source>
        <dbReference type="ARBA" id="ARBA00023235"/>
    </source>
</evidence>
<evidence type="ECO:0000256" key="16">
    <source>
        <dbReference type="ARBA" id="ARBA00049209"/>
    </source>
</evidence>
<dbReference type="Gene3D" id="3.40.50.10260">
    <property type="entry name" value="YjeF N-terminal domain"/>
    <property type="match status" value="1"/>
</dbReference>
<evidence type="ECO:0000259" key="21">
    <source>
        <dbReference type="PROSITE" id="PS51385"/>
    </source>
</evidence>
<sequence length="521" mass="53116">MVTLDSLTESLFTADGVQALDRFLIDERGVEGYGLMQKAARAAFRQVLRHWPSAGHVVVLCGAGNNGGDGYLVALNALRHGLEVTCVAVADPQKLSGDARKAWRDADEAGVPMTDWSGLDESKKAGLSGDGVVLVDAMLGTGARGRPRSPVDEVIAWVNGSGRPVLAVDVPSGLDASLGTAEGEAVQADVTATFIGRKLGLVTGKGPHYAGQVAYETLGAERQIEGCKVEPVAKLATWANRKVTLPALSPGAHKGDFGHVLIIAGDHGFGGAGLLAAEAAARSGAGLVSLATRPEHVAAALSRCPSLMVRGVEHGNDLQSLLDKADAVVCGPGIGQGAWGRQMLQQVLASDKPRLLDADALNLLATQAPSAEACQVITPHPGEAARLLACSVADVEADRLAAVQALQQRYGGVALLKGAGTLVAAPDQLPVVVGGANPGMATGGMGDVLSGIAGGFLAQAVRSRAMALDDAVVNAATLHLAAANVASRRLGYRALLPSDVMDAMAPVLMAAESGQVEATNG</sequence>
<evidence type="ECO:0000256" key="4">
    <source>
        <dbReference type="ARBA" id="ARBA00009524"/>
    </source>
</evidence>
<dbReference type="NCBIfam" id="TIGR00196">
    <property type="entry name" value="yjeF_cterm"/>
    <property type="match status" value="1"/>
</dbReference>
<comment type="function">
    <text evidence="17">Catalyzes the dehydration of the S-form of NAD(P)HX at the expense of ADP, which is converted to AMP. Together with NAD(P)HX epimerase, which catalyzes the epimerization of the S- and R-forms, the enzyme allows the repair of both epimers of NAD(P)HX, a damaged form of NAD(P)H that is a result of enzymatic or heat-dependent hydration.</text>
</comment>
<evidence type="ECO:0000256" key="15">
    <source>
        <dbReference type="ARBA" id="ARBA00048238"/>
    </source>
</evidence>
<dbReference type="Pfam" id="PF01256">
    <property type="entry name" value="Carb_kinase"/>
    <property type="match status" value="1"/>
</dbReference>
<organism evidence="22 23">
    <name type="scientific">Marinobacter lacisalsi</name>
    <dbReference type="NCBI Taxonomy" id="475979"/>
    <lineage>
        <taxon>Bacteria</taxon>
        <taxon>Pseudomonadati</taxon>
        <taxon>Pseudomonadota</taxon>
        <taxon>Gammaproteobacteria</taxon>
        <taxon>Pseudomonadales</taxon>
        <taxon>Marinobacteraceae</taxon>
        <taxon>Marinobacter</taxon>
    </lineage>
</organism>
<dbReference type="EC" id="4.2.1.136" evidence="19"/>
<keyword evidence="9 18" id="KW-0630">Potassium</keyword>
<feature type="binding site" evidence="18">
    <location>
        <position position="66"/>
    </location>
    <ligand>
        <name>K(+)</name>
        <dbReference type="ChEBI" id="CHEBI:29103"/>
    </ligand>
</feature>
<dbReference type="InterPro" id="IPR030677">
    <property type="entry name" value="Nnr"/>
</dbReference>
<feature type="domain" description="YjeF C-terminal" evidence="20">
    <location>
        <begin position="237"/>
        <end position="511"/>
    </location>
</feature>
<evidence type="ECO:0000256" key="1">
    <source>
        <dbReference type="ARBA" id="ARBA00000013"/>
    </source>
</evidence>
<comment type="catalytic activity">
    <reaction evidence="1 18 19">
        <text>(6R)-NADHX = (6S)-NADHX</text>
        <dbReference type="Rhea" id="RHEA:32215"/>
        <dbReference type="ChEBI" id="CHEBI:64074"/>
        <dbReference type="ChEBI" id="CHEBI:64075"/>
        <dbReference type="EC" id="5.1.99.6"/>
    </reaction>
</comment>
<keyword evidence="6 17" id="KW-0547">Nucleotide-binding</keyword>
<dbReference type="PIRSF" id="PIRSF017184">
    <property type="entry name" value="Nnr"/>
    <property type="match status" value="1"/>
</dbReference>
<protein>
    <recommendedName>
        <fullName evidence="19">Bifunctional NAD(P)H-hydrate repair enzyme</fullName>
    </recommendedName>
    <alternativeName>
        <fullName evidence="19">Nicotinamide nucleotide repair protein</fullName>
    </alternativeName>
    <domain>
        <recommendedName>
            <fullName evidence="19">ADP-dependent (S)-NAD(P)H-hydrate dehydratase</fullName>
            <ecNumber evidence="19">4.2.1.136</ecNumber>
        </recommendedName>
        <alternativeName>
            <fullName evidence="19">ADP-dependent NAD(P)HX dehydratase</fullName>
        </alternativeName>
    </domain>
    <domain>
        <recommendedName>
            <fullName evidence="19">NAD(P)H-hydrate epimerase</fullName>
            <ecNumber evidence="19">5.1.99.6</ecNumber>
        </recommendedName>
    </domain>
</protein>
<reference evidence="23" key="1">
    <citation type="journal article" date="2019" name="Int. J. Syst. Evol. Microbiol.">
        <title>The Global Catalogue of Microorganisms (GCM) 10K type strain sequencing project: providing services to taxonomists for standard genome sequencing and annotation.</title>
        <authorList>
            <consortium name="The Broad Institute Genomics Platform"/>
            <consortium name="The Broad Institute Genome Sequencing Center for Infectious Disease"/>
            <person name="Wu L."/>
            <person name="Ma J."/>
        </authorList>
    </citation>
    <scope>NUCLEOTIDE SEQUENCE [LARGE SCALE GENOMIC DNA]</scope>
    <source>
        <strain evidence="23">CECT 7297</strain>
    </source>
</reference>
<evidence type="ECO:0000256" key="6">
    <source>
        <dbReference type="ARBA" id="ARBA00022741"/>
    </source>
</evidence>
<dbReference type="Pfam" id="PF03853">
    <property type="entry name" value="YjeF_N"/>
    <property type="match status" value="1"/>
</dbReference>
<comment type="function">
    <text evidence="18">Catalyzes the epimerization of the S- and R-forms of NAD(P)HX, a damaged form of NAD(P)H that is a result of enzymatic or heat-dependent hydration. This is a prerequisite for the S-specific NAD(P)H-hydrate dehydratase to allow the repair of both epimers of NAD(P)HX.</text>
</comment>
<dbReference type="InterPro" id="IPR029056">
    <property type="entry name" value="Ribokinase-like"/>
</dbReference>
<evidence type="ECO:0000256" key="13">
    <source>
        <dbReference type="ARBA" id="ARBA00023268"/>
    </source>
</evidence>
<evidence type="ECO:0000256" key="7">
    <source>
        <dbReference type="ARBA" id="ARBA00022840"/>
    </source>
</evidence>
<keyword evidence="12 17" id="KW-0456">Lyase</keyword>
<dbReference type="SUPFAM" id="SSF53613">
    <property type="entry name" value="Ribokinase-like"/>
    <property type="match status" value="1"/>
</dbReference>
<evidence type="ECO:0000259" key="20">
    <source>
        <dbReference type="PROSITE" id="PS51383"/>
    </source>
</evidence>
<evidence type="ECO:0000313" key="22">
    <source>
        <dbReference type="EMBL" id="MFC4258292.1"/>
    </source>
</evidence>
<evidence type="ECO:0000256" key="14">
    <source>
        <dbReference type="ARBA" id="ARBA00025153"/>
    </source>
</evidence>
<dbReference type="InterPro" id="IPR036652">
    <property type="entry name" value="YjeF_N_dom_sf"/>
</dbReference>
<dbReference type="HAMAP" id="MF_01966">
    <property type="entry name" value="NADHX_epimerase"/>
    <property type="match status" value="1"/>
</dbReference>
<feature type="domain" description="YjeF N-terminal" evidence="21">
    <location>
        <begin position="17"/>
        <end position="226"/>
    </location>
</feature>
<evidence type="ECO:0000313" key="23">
    <source>
        <dbReference type="Proteomes" id="UP001595798"/>
    </source>
</evidence>
<dbReference type="Gene3D" id="3.40.1190.20">
    <property type="match status" value="1"/>
</dbReference>
<feature type="binding site" evidence="17">
    <location>
        <position position="446"/>
    </location>
    <ligand>
        <name>AMP</name>
        <dbReference type="ChEBI" id="CHEBI:456215"/>
    </ligand>
</feature>
<proteinExistence type="inferred from homology"/>
<keyword evidence="13" id="KW-0511">Multifunctional enzyme</keyword>
<dbReference type="EMBL" id="JBHSDI010000007">
    <property type="protein sequence ID" value="MFC4258292.1"/>
    <property type="molecule type" value="Genomic_DNA"/>
</dbReference>
<comment type="similarity">
    <text evidence="4 19">In the C-terminal section; belongs to the NnrD/CARKD family.</text>
</comment>
<comment type="catalytic activity">
    <reaction evidence="16 17 19">
        <text>(6S)-NADPHX + ADP = AMP + phosphate + NADPH + H(+)</text>
        <dbReference type="Rhea" id="RHEA:32235"/>
        <dbReference type="ChEBI" id="CHEBI:15378"/>
        <dbReference type="ChEBI" id="CHEBI:43474"/>
        <dbReference type="ChEBI" id="CHEBI:57783"/>
        <dbReference type="ChEBI" id="CHEBI:64076"/>
        <dbReference type="ChEBI" id="CHEBI:456215"/>
        <dbReference type="ChEBI" id="CHEBI:456216"/>
        <dbReference type="EC" id="4.2.1.136"/>
    </reaction>
</comment>
<dbReference type="SUPFAM" id="SSF64153">
    <property type="entry name" value="YjeF N-terminal domain-like"/>
    <property type="match status" value="1"/>
</dbReference>
<dbReference type="HAMAP" id="MF_01965">
    <property type="entry name" value="NADHX_dehydratase"/>
    <property type="match status" value="1"/>
</dbReference>
<feature type="binding site" evidence="17">
    <location>
        <position position="380"/>
    </location>
    <ligand>
        <name>(6S)-NADPHX</name>
        <dbReference type="ChEBI" id="CHEBI:64076"/>
    </ligand>
</feature>
<keyword evidence="7 17" id="KW-0067">ATP-binding</keyword>
<feature type="binding site" evidence="18">
    <location>
        <begin position="65"/>
        <end position="69"/>
    </location>
    <ligand>
        <name>(6S)-NADPHX</name>
        <dbReference type="ChEBI" id="CHEBI:64076"/>
    </ligand>
</feature>
<keyword evidence="8 17" id="KW-0521">NADP</keyword>
<comment type="catalytic activity">
    <reaction evidence="2 18 19">
        <text>(6R)-NADPHX = (6S)-NADPHX</text>
        <dbReference type="Rhea" id="RHEA:32227"/>
        <dbReference type="ChEBI" id="CHEBI:64076"/>
        <dbReference type="ChEBI" id="CHEBI:64077"/>
        <dbReference type="EC" id="5.1.99.6"/>
    </reaction>
</comment>
<evidence type="ECO:0000256" key="3">
    <source>
        <dbReference type="ARBA" id="ARBA00006001"/>
    </source>
</evidence>
<comment type="similarity">
    <text evidence="18">Belongs to the NnrE/AIBP family.</text>
</comment>
<evidence type="ECO:0000256" key="19">
    <source>
        <dbReference type="PIRNR" id="PIRNR017184"/>
    </source>
</evidence>
<comment type="catalytic activity">
    <reaction evidence="15 17 19">
        <text>(6S)-NADHX + ADP = AMP + phosphate + NADH + H(+)</text>
        <dbReference type="Rhea" id="RHEA:32223"/>
        <dbReference type="ChEBI" id="CHEBI:15378"/>
        <dbReference type="ChEBI" id="CHEBI:43474"/>
        <dbReference type="ChEBI" id="CHEBI:57945"/>
        <dbReference type="ChEBI" id="CHEBI:64074"/>
        <dbReference type="ChEBI" id="CHEBI:456215"/>
        <dbReference type="ChEBI" id="CHEBI:456216"/>
        <dbReference type="EC" id="4.2.1.136"/>
    </reaction>
</comment>
<comment type="cofactor">
    <cofactor evidence="18 19">
        <name>K(+)</name>
        <dbReference type="ChEBI" id="CHEBI:29103"/>
    </cofactor>
    <text evidence="18 19">Binds 1 potassium ion per subunit.</text>
</comment>
<feature type="binding site" evidence="18">
    <location>
        <begin position="140"/>
        <end position="146"/>
    </location>
    <ligand>
        <name>(6S)-NADPHX</name>
        <dbReference type="ChEBI" id="CHEBI:64076"/>
    </ligand>
</feature>
<evidence type="ECO:0000256" key="18">
    <source>
        <dbReference type="HAMAP-Rule" id="MF_01966"/>
    </source>
</evidence>
<evidence type="ECO:0000256" key="12">
    <source>
        <dbReference type="ARBA" id="ARBA00023239"/>
    </source>
</evidence>
<comment type="cofactor">
    <cofactor evidence="17">
        <name>Mg(2+)</name>
        <dbReference type="ChEBI" id="CHEBI:18420"/>
    </cofactor>
</comment>
<evidence type="ECO:0000256" key="9">
    <source>
        <dbReference type="ARBA" id="ARBA00022958"/>
    </source>
</evidence>
<dbReference type="CDD" id="cd01171">
    <property type="entry name" value="YXKO-related"/>
    <property type="match status" value="1"/>
</dbReference>
<dbReference type="PANTHER" id="PTHR12592">
    <property type="entry name" value="ATP-DEPENDENT (S)-NAD(P)H-HYDRATE DEHYDRATASE FAMILY MEMBER"/>
    <property type="match status" value="1"/>
</dbReference>
<keyword evidence="23" id="KW-1185">Reference proteome</keyword>
<comment type="subunit">
    <text evidence="17">Homotetramer.</text>
</comment>
<keyword evidence="11 18" id="KW-0413">Isomerase</keyword>
<keyword evidence="5 18" id="KW-0479">Metal-binding</keyword>
<feature type="binding site" evidence="17">
    <location>
        <position position="272"/>
    </location>
    <ligand>
        <name>(6S)-NADPHX</name>
        <dbReference type="ChEBI" id="CHEBI:64076"/>
    </ligand>
</feature>
<keyword evidence="10 17" id="KW-0520">NAD</keyword>
<feature type="binding site" evidence="17">
    <location>
        <position position="333"/>
    </location>
    <ligand>
        <name>(6S)-NADPHX</name>
        <dbReference type="ChEBI" id="CHEBI:64076"/>
    </ligand>
</feature>
<evidence type="ECO:0000256" key="5">
    <source>
        <dbReference type="ARBA" id="ARBA00022723"/>
    </source>
</evidence>
<feature type="binding site" evidence="18">
    <location>
        <position position="172"/>
    </location>
    <ligand>
        <name>K(+)</name>
        <dbReference type="ChEBI" id="CHEBI:29103"/>
    </ligand>
</feature>
<comment type="function">
    <text evidence="14 19">Bifunctional enzyme that catalyzes the epimerization of the S- and R-forms of NAD(P)HX and the dehydration of the S-form of NAD(P)HX at the expense of ADP, which is converted to AMP. This allows the repair of both epimers of NAD(P)HX, a damaged form of NAD(P)H that is a result of enzymatic or heat-dependent hydration.</text>
</comment>